<dbReference type="PANTHER" id="PTHR43546:SF8">
    <property type="entry name" value="METALLO-BETA-LACTAMASE DOMAIN-CONTAINING PROTEIN"/>
    <property type="match status" value="1"/>
</dbReference>
<proteinExistence type="predicted"/>
<dbReference type="EMBL" id="JAFGIX010000085">
    <property type="protein sequence ID" value="MBN1574647.1"/>
    <property type="molecule type" value="Genomic_DNA"/>
</dbReference>
<reference evidence="1" key="2">
    <citation type="submission" date="2021-01" db="EMBL/GenBank/DDBJ databases">
        <authorList>
            <person name="Hahn C.R."/>
            <person name="Youssef N.H."/>
            <person name="Elshahed M."/>
        </authorList>
    </citation>
    <scope>NUCLEOTIDE SEQUENCE</scope>
    <source>
        <strain evidence="1">Zod_Metabat.24</strain>
    </source>
</reference>
<organism evidence="1 2">
    <name type="scientific">Candidatus Zymogenus saltonus</name>
    <dbReference type="NCBI Taxonomy" id="2844893"/>
    <lineage>
        <taxon>Bacteria</taxon>
        <taxon>Deltaproteobacteria</taxon>
        <taxon>Candidatus Zymogenia</taxon>
        <taxon>Candidatus Zymogeniales</taxon>
        <taxon>Candidatus Zymogenaceae</taxon>
        <taxon>Candidatus Zymogenus</taxon>
    </lineage>
</organism>
<evidence type="ECO:0000313" key="2">
    <source>
        <dbReference type="Proteomes" id="UP000809273"/>
    </source>
</evidence>
<dbReference type="PANTHER" id="PTHR43546">
    <property type="entry name" value="UPF0173 METAL-DEPENDENT HYDROLASE MJ1163-RELATED"/>
    <property type="match status" value="1"/>
</dbReference>
<sequence>MSEILNKIHWLGHSGFRVEGSKTVYFDPYNIAGGPTADLILVSHTHYDHFSPNDIKKVSDGNTTLVISSDANPDFAGEVIKLVPGKTVDAKGMTIKGVPAYNVGKQFHPKANGWLGYLLTIDNDTIYHTGDTDLIPEMNGIKADVALVPVGGTFTMDAAEAAKAVKAMGVKAAIPMHWGEIVGDESDARRFKELVGDAAEVVILKKE</sequence>
<reference evidence="1" key="1">
    <citation type="journal article" date="2021" name="Environ. Microbiol.">
        <title>Genomic characterization of three novel Desulfobacterota classes expand the metabolic and phylogenetic diversity of the phylum.</title>
        <authorList>
            <person name="Murphy C.L."/>
            <person name="Biggerstaff J."/>
            <person name="Eichhorn A."/>
            <person name="Ewing E."/>
            <person name="Shahan R."/>
            <person name="Soriano D."/>
            <person name="Stewart S."/>
            <person name="VanMol K."/>
            <person name="Walker R."/>
            <person name="Walters P."/>
            <person name="Elshahed M.S."/>
            <person name="Youssef N.H."/>
        </authorList>
    </citation>
    <scope>NUCLEOTIDE SEQUENCE</scope>
    <source>
        <strain evidence="1">Zod_Metabat.24</strain>
    </source>
</reference>
<dbReference type="Gene3D" id="3.60.15.10">
    <property type="entry name" value="Ribonuclease Z/Hydroxyacylglutathione hydrolase-like"/>
    <property type="match status" value="1"/>
</dbReference>
<comment type="caution">
    <text evidence="1">The sequence shown here is derived from an EMBL/GenBank/DDBJ whole genome shotgun (WGS) entry which is preliminary data.</text>
</comment>
<dbReference type="Proteomes" id="UP000809273">
    <property type="component" value="Unassembled WGS sequence"/>
</dbReference>
<dbReference type="InterPro" id="IPR036866">
    <property type="entry name" value="RibonucZ/Hydroxyglut_hydro"/>
</dbReference>
<accession>A0A9D8KJH1</accession>
<dbReference type="SUPFAM" id="SSF56281">
    <property type="entry name" value="Metallo-hydrolase/oxidoreductase"/>
    <property type="match status" value="1"/>
</dbReference>
<dbReference type="InterPro" id="IPR050114">
    <property type="entry name" value="UPF0173_UPF0282_UlaG_hydrolase"/>
</dbReference>
<protein>
    <submittedName>
        <fullName evidence="1">MBL fold metallo-hydrolase</fullName>
    </submittedName>
</protein>
<evidence type="ECO:0000313" key="1">
    <source>
        <dbReference type="EMBL" id="MBN1574647.1"/>
    </source>
</evidence>
<gene>
    <name evidence="1" type="ORF">JW984_15730</name>
</gene>
<dbReference type="Pfam" id="PF13483">
    <property type="entry name" value="Lactamase_B_3"/>
    <property type="match status" value="1"/>
</dbReference>
<dbReference type="AlphaFoldDB" id="A0A9D8KJH1"/>
<name>A0A9D8KJH1_9DELT</name>